<comment type="caution">
    <text evidence="1">The sequence shown here is derived from an EMBL/GenBank/DDBJ whole genome shotgun (WGS) entry which is preliminary data.</text>
</comment>
<gene>
    <name evidence="1" type="ORF">Tci_927417</name>
</gene>
<dbReference type="EMBL" id="BKCJ011818139">
    <property type="protein sequence ID" value="GFD55448.1"/>
    <property type="molecule type" value="Genomic_DNA"/>
</dbReference>
<name>A0A699XBT8_TANCI</name>
<feature type="non-terminal residue" evidence="1">
    <location>
        <position position="1"/>
    </location>
</feature>
<proteinExistence type="predicted"/>
<protein>
    <submittedName>
        <fullName evidence="1">Uncharacterized protein</fullName>
    </submittedName>
</protein>
<dbReference type="AlphaFoldDB" id="A0A699XBT8"/>
<accession>A0A699XBT8</accession>
<evidence type="ECO:0000313" key="1">
    <source>
        <dbReference type="EMBL" id="GFD55448.1"/>
    </source>
</evidence>
<sequence length="68" mass="7505">TKVSDVVVKQVLAGRSGRVCVPKQQENRMGIRNWPRWAQDLAFGLVFGKKADTFASIGSEREATDGKL</sequence>
<reference evidence="1" key="1">
    <citation type="journal article" date="2019" name="Sci. Rep.">
        <title>Draft genome of Tanacetum cinerariifolium, the natural source of mosquito coil.</title>
        <authorList>
            <person name="Yamashiro T."/>
            <person name="Shiraishi A."/>
            <person name="Satake H."/>
            <person name="Nakayama K."/>
        </authorList>
    </citation>
    <scope>NUCLEOTIDE SEQUENCE</scope>
</reference>
<organism evidence="1">
    <name type="scientific">Tanacetum cinerariifolium</name>
    <name type="common">Dalmatian daisy</name>
    <name type="synonym">Chrysanthemum cinerariifolium</name>
    <dbReference type="NCBI Taxonomy" id="118510"/>
    <lineage>
        <taxon>Eukaryota</taxon>
        <taxon>Viridiplantae</taxon>
        <taxon>Streptophyta</taxon>
        <taxon>Embryophyta</taxon>
        <taxon>Tracheophyta</taxon>
        <taxon>Spermatophyta</taxon>
        <taxon>Magnoliopsida</taxon>
        <taxon>eudicotyledons</taxon>
        <taxon>Gunneridae</taxon>
        <taxon>Pentapetalae</taxon>
        <taxon>asterids</taxon>
        <taxon>campanulids</taxon>
        <taxon>Asterales</taxon>
        <taxon>Asteraceae</taxon>
        <taxon>Asteroideae</taxon>
        <taxon>Anthemideae</taxon>
        <taxon>Anthemidinae</taxon>
        <taxon>Tanacetum</taxon>
    </lineage>
</organism>